<keyword evidence="2" id="KW-1185">Reference proteome</keyword>
<evidence type="ECO:0000313" key="2">
    <source>
        <dbReference type="Proteomes" id="UP001451571"/>
    </source>
</evidence>
<reference evidence="1 2" key="1">
    <citation type="submission" date="2024-02" db="EMBL/GenBank/DDBJ databases">
        <title>Bacterial strain from lacustrine sediment.</title>
        <authorList>
            <person name="Petit C."/>
            <person name="Fadhlaoui K."/>
        </authorList>
    </citation>
    <scope>NUCLEOTIDE SEQUENCE [LARGE SCALE GENOMIC DNA]</scope>
    <source>
        <strain evidence="1 2">IPX-CK</strain>
    </source>
</reference>
<protein>
    <submittedName>
        <fullName evidence="1">DUF1292 domain-containing protein</fullName>
    </submittedName>
</protein>
<evidence type="ECO:0000313" key="1">
    <source>
        <dbReference type="EMBL" id="XAH73609.1"/>
    </source>
</evidence>
<dbReference type="Pfam" id="PF06949">
    <property type="entry name" value="DUF1292"/>
    <property type="match status" value="1"/>
</dbReference>
<dbReference type="EMBL" id="CP146256">
    <property type="protein sequence ID" value="XAH73609.1"/>
    <property type="molecule type" value="Genomic_DNA"/>
</dbReference>
<name>A0ABZ3EVK1_9FIRM</name>
<proteinExistence type="predicted"/>
<dbReference type="InterPro" id="IPR009711">
    <property type="entry name" value="UPF0473"/>
</dbReference>
<gene>
    <name evidence="1" type="ORF">V6984_19230</name>
</gene>
<sequence length="84" mass="9507">MDKIIFKPENEEPVEFYVLEQTKIGGCQYILVTEQEEGDSEALILKDISAPEEPEAIYEIVEDDTELNAVAAVFENILEDIELS</sequence>
<dbReference type="Proteomes" id="UP001451571">
    <property type="component" value="Chromosome"/>
</dbReference>
<accession>A0ABZ3EVK1</accession>
<dbReference type="RefSeq" id="WP_342757213.1">
    <property type="nucleotide sequence ID" value="NZ_CP146256.1"/>
</dbReference>
<organism evidence="1 2">
    <name type="scientific">Kineothrix sedimenti</name>
    <dbReference type="NCBI Taxonomy" id="3123317"/>
    <lineage>
        <taxon>Bacteria</taxon>
        <taxon>Bacillati</taxon>
        <taxon>Bacillota</taxon>
        <taxon>Clostridia</taxon>
        <taxon>Lachnospirales</taxon>
        <taxon>Lachnospiraceae</taxon>
        <taxon>Kineothrix</taxon>
    </lineage>
</organism>